<dbReference type="SUPFAM" id="SSF53041">
    <property type="entry name" value="Resolvase-like"/>
    <property type="match status" value="1"/>
</dbReference>
<dbReference type="InterPro" id="IPR025827">
    <property type="entry name" value="Zn_ribbon_recom_dom"/>
</dbReference>
<dbReference type="Pfam" id="PF00239">
    <property type="entry name" value="Resolvase"/>
    <property type="match status" value="1"/>
</dbReference>
<keyword evidence="5" id="KW-1185">Reference proteome</keyword>
<dbReference type="Pfam" id="PF13408">
    <property type="entry name" value="Zn_ribbon_recom"/>
    <property type="match status" value="1"/>
</dbReference>
<dbReference type="AlphaFoldDB" id="A0A9X4R5S7"/>
<dbReference type="PANTHER" id="PTHR30461">
    <property type="entry name" value="DNA-INVERTASE FROM LAMBDOID PROPHAGE"/>
    <property type="match status" value="1"/>
</dbReference>
<proteinExistence type="predicted"/>
<gene>
    <name evidence="4" type="ORF">EXJ73_16180</name>
</gene>
<evidence type="ECO:0000259" key="2">
    <source>
        <dbReference type="PROSITE" id="PS51736"/>
    </source>
</evidence>
<dbReference type="RefSeq" id="WP_268153581.1">
    <property type="nucleotide sequence ID" value="NZ_JAPPUW010000024.1"/>
</dbReference>
<dbReference type="CDD" id="cd00338">
    <property type="entry name" value="Ser_Recombinase"/>
    <property type="match status" value="1"/>
</dbReference>
<evidence type="ECO:0000313" key="5">
    <source>
        <dbReference type="Proteomes" id="UP001152766"/>
    </source>
</evidence>
<keyword evidence="1" id="KW-0175">Coiled coil</keyword>
<feature type="domain" description="Recombinase" evidence="3">
    <location>
        <begin position="158"/>
        <end position="298"/>
    </location>
</feature>
<comment type="caution">
    <text evidence="4">The sequence shown here is derived from an EMBL/GenBank/DDBJ whole genome shotgun (WGS) entry which is preliminary data.</text>
</comment>
<name>A0A9X4R5S7_9BURK</name>
<reference evidence="4" key="1">
    <citation type="submission" date="2019-02" db="EMBL/GenBank/DDBJ databases">
        <title>Draft genome of the type strain Pelomonas aquatica CCUG 52575T.</title>
        <authorList>
            <person name="Gomila M."/>
            <person name="Lalucat J."/>
        </authorList>
    </citation>
    <scope>NUCLEOTIDE SEQUENCE</scope>
    <source>
        <strain evidence="4">CCUG 52575</strain>
    </source>
</reference>
<dbReference type="EMBL" id="SGUG01000025">
    <property type="protein sequence ID" value="MDG0864000.1"/>
    <property type="molecule type" value="Genomic_DNA"/>
</dbReference>
<protein>
    <submittedName>
        <fullName evidence="4">Recombinase family protein</fullName>
    </submittedName>
</protein>
<dbReference type="Pfam" id="PF07508">
    <property type="entry name" value="Recombinase"/>
    <property type="match status" value="1"/>
</dbReference>
<dbReference type="InterPro" id="IPR011109">
    <property type="entry name" value="DNA_bind_recombinase_dom"/>
</dbReference>
<dbReference type="InterPro" id="IPR038109">
    <property type="entry name" value="DNA_bind_recomb_sf"/>
</dbReference>
<organism evidence="4 5">
    <name type="scientific">Pelomonas aquatica</name>
    <dbReference type="NCBI Taxonomy" id="431058"/>
    <lineage>
        <taxon>Bacteria</taxon>
        <taxon>Pseudomonadati</taxon>
        <taxon>Pseudomonadota</taxon>
        <taxon>Betaproteobacteria</taxon>
        <taxon>Burkholderiales</taxon>
        <taxon>Sphaerotilaceae</taxon>
        <taxon>Roseateles</taxon>
    </lineage>
</organism>
<dbReference type="InterPro" id="IPR006119">
    <property type="entry name" value="Resolv_N"/>
</dbReference>
<evidence type="ECO:0000313" key="4">
    <source>
        <dbReference type="EMBL" id="MDG0864000.1"/>
    </source>
</evidence>
<dbReference type="GO" id="GO:0000150">
    <property type="term" value="F:DNA strand exchange activity"/>
    <property type="evidence" value="ECO:0007669"/>
    <property type="project" value="InterPro"/>
</dbReference>
<dbReference type="GO" id="GO:0003677">
    <property type="term" value="F:DNA binding"/>
    <property type="evidence" value="ECO:0007669"/>
    <property type="project" value="InterPro"/>
</dbReference>
<dbReference type="InterPro" id="IPR050639">
    <property type="entry name" value="SSR_resolvase"/>
</dbReference>
<dbReference type="SMART" id="SM00857">
    <property type="entry name" value="Resolvase"/>
    <property type="match status" value="1"/>
</dbReference>
<accession>A0A9X4R5S7</accession>
<dbReference type="Gene3D" id="3.40.50.1390">
    <property type="entry name" value="Resolvase, N-terminal catalytic domain"/>
    <property type="match status" value="1"/>
</dbReference>
<feature type="coiled-coil region" evidence="1">
    <location>
        <begin position="430"/>
        <end position="479"/>
    </location>
</feature>
<sequence length="536" mass="58935">MTQRATLYARYSTDKQRETSITDQLREARARAEREGWPVVATHADEGVSGSTPLAMRAGGKALMADALAKRFEVLIVEGLDRLSRELGEAETIVKRLEHRGVRIIGTADGYDTEARGRKVMRIARGLVNELYLDDLREKTHRGLAGQVERGFHAGGRSYGCTSAIAEDGRGRRMVIDEKEAAVVRWVFEQFADGHSTRHIAHQLNARGTPSARGGTWAVSALQGSSGKGLGMLNNELYIGRVIWNRRQWLKDPETGARRYVERPQSEWQTREAPELRIVSAELWQRVQDRARRGPARGTRTGKGAVPRTLFAGVLRCHACGAAFTAINPKRYGCSAHRDRGSAVCSSAVTISREVLDKRLMAEVREDLLSPDALDLLQREVTAALADMQRQTEGDDAAAPRQLKALEGEIGRLVEAIAAMGISPALQQRLSAAESERERLTHLIEQAAASPGQVIGDVLARYRRQVLELQRVLDEDTDRDRTRALLADMLGTVLIGRDADTGATWAEMEKPAERLALNGSPVLVAGAGFEPTTFGL</sequence>
<dbReference type="Proteomes" id="UP001152766">
    <property type="component" value="Unassembled WGS sequence"/>
</dbReference>
<evidence type="ECO:0000256" key="1">
    <source>
        <dbReference type="SAM" id="Coils"/>
    </source>
</evidence>
<dbReference type="PANTHER" id="PTHR30461:SF23">
    <property type="entry name" value="DNA RECOMBINASE-RELATED"/>
    <property type="match status" value="1"/>
</dbReference>
<evidence type="ECO:0000259" key="3">
    <source>
        <dbReference type="PROSITE" id="PS51737"/>
    </source>
</evidence>
<dbReference type="InterPro" id="IPR036162">
    <property type="entry name" value="Resolvase-like_N_sf"/>
</dbReference>
<dbReference type="Gene3D" id="3.90.1750.20">
    <property type="entry name" value="Putative Large Serine Recombinase, Chain B, Domain 2"/>
    <property type="match status" value="1"/>
</dbReference>
<dbReference type="PROSITE" id="PS51737">
    <property type="entry name" value="RECOMBINASE_DNA_BIND"/>
    <property type="match status" value="1"/>
</dbReference>
<feature type="domain" description="Resolvase/invertase-type recombinase catalytic" evidence="2">
    <location>
        <begin position="4"/>
        <end position="151"/>
    </location>
</feature>
<dbReference type="PROSITE" id="PS51736">
    <property type="entry name" value="RECOMBINASES_3"/>
    <property type="match status" value="1"/>
</dbReference>